<dbReference type="InterPro" id="IPR027385">
    <property type="entry name" value="Beta-barrel_OMP"/>
</dbReference>
<reference evidence="8 9" key="1">
    <citation type="submission" date="2023-10" db="EMBL/GenBank/DDBJ databases">
        <title>Novel methanotroph of the genus Methylocapsa from a subarctic wetland.</title>
        <authorList>
            <person name="Belova S.E."/>
            <person name="Oshkin I.Y."/>
            <person name="Miroshnikov K."/>
            <person name="Dedysh S.N."/>
        </authorList>
    </citation>
    <scope>NUCLEOTIDE SEQUENCE [LARGE SCALE GENOMIC DNA]</scope>
    <source>
        <strain evidence="8 9">RX1</strain>
    </source>
</reference>
<evidence type="ECO:0000259" key="7">
    <source>
        <dbReference type="Pfam" id="PF13505"/>
    </source>
</evidence>
<comment type="subcellular location">
    <subcellularLocation>
        <location evidence="1">Cell outer membrane</location>
    </subcellularLocation>
</comment>
<dbReference type="SUPFAM" id="SSF56925">
    <property type="entry name" value="OMPA-like"/>
    <property type="match status" value="1"/>
</dbReference>
<gene>
    <name evidence="8" type="ORF">RZS28_07995</name>
</gene>
<proteinExistence type="inferred from homology"/>
<dbReference type="Pfam" id="PF13505">
    <property type="entry name" value="OMP_b-brl"/>
    <property type="match status" value="1"/>
</dbReference>
<dbReference type="SUPFAM" id="SSF56935">
    <property type="entry name" value="Porins"/>
    <property type="match status" value="1"/>
</dbReference>
<dbReference type="PANTHER" id="PTHR34001:SF3">
    <property type="entry name" value="BLL7405 PROTEIN"/>
    <property type="match status" value="1"/>
</dbReference>
<dbReference type="InterPro" id="IPR051692">
    <property type="entry name" value="OMP-like"/>
</dbReference>
<keyword evidence="3" id="KW-0472">Membrane</keyword>
<evidence type="ECO:0000313" key="8">
    <source>
        <dbReference type="EMBL" id="WOJ91198.1"/>
    </source>
</evidence>
<dbReference type="Gene3D" id="2.40.160.20">
    <property type="match status" value="1"/>
</dbReference>
<dbReference type="Proteomes" id="UP001626536">
    <property type="component" value="Chromosome"/>
</dbReference>
<evidence type="ECO:0000256" key="5">
    <source>
        <dbReference type="ARBA" id="ARBA00038306"/>
    </source>
</evidence>
<evidence type="ECO:0000313" key="9">
    <source>
        <dbReference type="Proteomes" id="UP001626536"/>
    </source>
</evidence>
<keyword evidence="2 6" id="KW-0732">Signal</keyword>
<evidence type="ECO:0000256" key="2">
    <source>
        <dbReference type="ARBA" id="ARBA00022729"/>
    </source>
</evidence>
<evidence type="ECO:0000256" key="6">
    <source>
        <dbReference type="SAM" id="SignalP"/>
    </source>
</evidence>
<evidence type="ECO:0000256" key="1">
    <source>
        <dbReference type="ARBA" id="ARBA00004442"/>
    </source>
</evidence>
<keyword evidence="4" id="KW-0998">Cell outer membrane</keyword>
<dbReference type="RefSeq" id="WP_407340791.1">
    <property type="nucleotide sequence ID" value="NZ_CP136862.1"/>
</dbReference>
<comment type="similarity">
    <text evidence="5">Belongs to the Omp25/RopB family.</text>
</comment>
<evidence type="ECO:0000256" key="4">
    <source>
        <dbReference type="ARBA" id="ARBA00023237"/>
    </source>
</evidence>
<dbReference type="PANTHER" id="PTHR34001">
    <property type="entry name" value="BLL7405 PROTEIN"/>
    <property type="match status" value="1"/>
</dbReference>
<dbReference type="InterPro" id="IPR011250">
    <property type="entry name" value="OMP/PagP_B-barrel"/>
</dbReference>
<protein>
    <submittedName>
        <fullName evidence="8">Porin family protein</fullName>
    </submittedName>
</protein>
<feature type="signal peptide" evidence="6">
    <location>
        <begin position="1"/>
        <end position="32"/>
    </location>
</feature>
<keyword evidence="9" id="KW-1185">Reference proteome</keyword>
<feature type="domain" description="Outer membrane protein beta-barrel" evidence="7">
    <location>
        <begin position="274"/>
        <end position="465"/>
    </location>
</feature>
<accession>A0ABZ0HVE9</accession>
<organism evidence="8 9">
    <name type="scientific">Methylocapsa polymorpha</name>
    <dbReference type="NCBI Taxonomy" id="3080828"/>
    <lineage>
        <taxon>Bacteria</taxon>
        <taxon>Pseudomonadati</taxon>
        <taxon>Pseudomonadota</taxon>
        <taxon>Alphaproteobacteria</taxon>
        <taxon>Hyphomicrobiales</taxon>
        <taxon>Beijerinckiaceae</taxon>
        <taxon>Methylocapsa</taxon>
    </lineage>
</organism>
<dbReference type="EMBL" id="CP136862">
    <property type="protein sequence ID" value="WOJ91198.1"/>
    <property type="molecule type" value="Genomic_DNA"/>
</dbReference>
<feature type="chain" id="PRO_5046959987" evidence="6">
    <location>
        <begin position="33"/>
        <end position="479"/>
    </location>
</feature>
<sequence length="479" mass="51716">MKSKSARAQTRPLPGMSLAAFLVLLLSSPASAGPPFLTDDPEPVDYLHWELYIFSQGTHAMGETSGGAPSCDCNYGVLPNVQLHVQPGMAFHRAEGVPLQWGPGDTEFGVKYRFIEQDKNSWVPSVALYPLLEAPTGDRARGLGAGRTRAFLPLWVQKDFGDWTTYGGGGYWINPGPGNKNYWFMGWVVQRKITDKLALGVELFHQTPSEIGGVHSTGFNVGGIYDLTDHYHFLFSAGKGFQHARETNEFSWYIGLQVTGGGEAPKAQESAPSSSSPASFAWTGFYVGAAASYAWEKVRENDLVGHTLASYSSYSPKGADFGGLAGVNFQFGSAVAGVETDVEAGGVNGREATSTIGMSLQNNVRGSVRGRIGVATGRTLLYLTGGAALANFFANALFEPFSQARPGWTLGAGIEHAVTDQWSVRLEYRHSDFGAANFVSSNFDGNSYHLRIRDDSARLAVAYRFSFSEPEPVIAKSKN</sequence>
<evidence type="ECO:0000256" key="3">
    <source>
        <dbReference type="ARBA" id="ARBA00023136"/>
    </source>
</evidence>
<name>A0ABZ0HVE9_9HYPH</name>